<comment type="caution">
    <text evidence="2">The sequence shown here is derived from an EMBL/GenBank/DDBJ whole genome shotgun (WGS) entry which is preliminary data.</text>
</comment>
<dbReference type="STRING" id="2070753.A0A3A2ZI36"/>
<accession>A0A3A2ZI36</accession>
<reference evidence="3" key="1">
    <citation type="submission" date="2017-02" db="EMBL/GenBank/DDBJ databases">
        <authorList>
            <person name="Tafer H."/>
            <person name="Lopandic K."/>
        </authorList>
    </citation>
    <scope>NUCLEOTIDE SEQUENCE [LARGE SCALE GENOMIC DNA]</scope>
    <source>
        <strain evidence="3">CBS 366.77</strain>
    </source>
</reference>
<sequence length="339" mass="38617">MAFNASVFAKDAMEKPINLPFTNYALIYINYEGKLRVSESSCIHNQQNTLFTPDVCNKFLEMVEPKIGCQKPSFYGAWSSPYGHSEDQVKTDTALDMQTPGCYSSVFQVCPNLTSFQIGHTQMVLEYYTNAFEDLQQRNCRQIAKAFICVVEPKKQSNHPYSGGWLRDPERTKPEWWPAGISHRDPDHLPLKQRIPLLTHIVHEGGRFGITSDKLIEAAYDSRKKLKPIHKIEILYEILKVRQIEEQYERGEIDGATLVYVKSRDANQRRTQDFDEEGGFLDTPLLALQAPISFTPPASSATVGRNTQIRPFDYQTQTPLQLSTISSSAVQYPMDYCNS</sequence>
<protein>
    <recommendedName>
        <fullName evidence="1">Subtelomeric hrmA-associated cluster protein AFUB-079030/YDR124W-like helical bundle domain-containing protein</fullName>
    </recommendedName>
</protein>
<dbReference type="EMBL" id="MVGC01000463">
    <property type="protein sequence ID" value="RJE19004.1"/>
    <property type="molecule type" value="Genomic_DNA"/>
</dbReference>
<evidence type="ECO:0000313" key="3">
    <source>
        <dbReference type="Proteomes" id="UP000266188"/>
    </source>
</evidence>
<evidence type="ECO:0000259" key="1">
    <source>
        <dbReference type="Pfam" id="PF11001"/>
    </source>
</evidence>
<dbReference type="PANTHER" id="PTHR36102:SF5">
    <property type="entry name" value="YDR124W-LIKE HELICAL BUNDLE DOMAIN-CONTAINING PROTEIN"/>
    <property type="match status" value="1"/>
</dbReference>
<gene>
    <name evidence="2" type="ORF">PHISCL_08666</name>
</gene>
<dbReference type="OrthoDB" id="5338458at2759"/>
<evidence type="ECO:0000313" key="2">
    <source>
        <dbReference type="EMBL" id="RJE19004.1"/>
    </source>
</evidence>
<name>A0A3A2ZI36_9EURO</name>
<dbReference type="Proteomes" id="UP000266188">
    <property type="component" value="Unassembled WGS sequence"/>
</dbReference>
<dbReference type="PANTHER" id="PTHR36102">
    <property type="entry name" value="CHROMOSOME 10, WHOLE GENOME SHOTGUN SEQUENCE"/>
    <property type="match status" value="1"/>
</dbReference>
<keyword evidence="3" id="KW-1185">Reference proteome</keyword>
<feature type="domain" description="Subtelomeric hrmA-associated cluster protein AFUB-079030/YDR124W-like helical bundle" evidence="1">
    <location>
        <begin position="118"/>
        <end position="243"/>
    </location>
</feature>
<dbReference type="Pfam" id="PF11001">
    <property type="entry name" value="AFUB_07903_YDR124W_hel"/>
    <property type="match status" value="1"/>
</dbReference>
<dbReference type="AlphaFoldDB" id="A0A3A2ZI36"/>
<dbReference type="InterPro" id="IPR021264">
    <property type="entry name" value="AFUB_079030/YDR124W-like"/>
</dbReference>
<proteinExistence type="predicted"/>
<organism evidence="2 3">
    <name type="scientific">Aspergillus sclerotialis</name>
    <dbReference type="NCBI Taxonomy" id="2070753"/>
    <lineage>
        <taxon>Eukaryota</taxon>
        <taxon>Fungi</taxon>
        <taxon>Dikarya</taxon>
        <taxon>Ascomycota</taxon>
        <taxon>Pezizomycotina</taxon>
        <taxon>Eurotiomycetes</taxon>
        <taxon>Eurotiomycetidae</taxon>
        <taxon>Eurotiales</taxon>
        <taxon>Aspergillaceae</taxon>
        <taxon>Aspergillus</taxon>
        <taxon>Aspergillus subgen. Polypaecilum</taxon>
    </lineage>
</organism>
<dbReference type="InterPro" id="IPR047092">
    <property type="entry name" value="AFUB_07903/YDR124W-like_hel"/>
</dbReference>